<keyword evidence="1" id="KW-1133">Transmembrane helix</keyword>
<gene>
    <name evidence="2" type="ORF">HannXRQ_Chr05g0139611</name>
</gene>
<organism evidence="2 3">
    <name type="scientific">Helianthus annuus</name>
    <name type="common">Common sunflower</name>
    <dbReference type="NCBI Taxonomy" id="4232"/>
    <lineage>
        <taxon>Eukaryota</taxon>
        <taxon>Viridiplantae</taxon>
        <taxon>Streptophyta</taxon>
        <taxon>Embryophyta</taxon>
        <taxon>Tracheophyta</taxon>
        <taxon>Spermatophyta</taxon>
        <taxon>Magnoliopsida</taxon>
        <taxon>eudicotyledons</taxon>
        <taxon>Gunneridae</taxon>
        <taxon>Pentapetalae</taxon>
        <taxon>asterids</taxon>
        <taxon>campanulids</taxon>
        <taxon>Asterales</taxon>
        <taxon>Asteraceae</taxon>
        <taxon>Asteroideae</taxon>
        <taxon>Heliantheae alliance</taxon>
        <taxon>Heliantheae</taxon>
        <taxon>Helianthus</taxon>
    </lineage>
</organism>
<keyword evidence="1" id="KW-0472">Membrane</keyword>
<evidence type="ECO:0000256" key="1">
    <source>
        <dbReference type="SAM" id="Phobius"/>
    </source>
</evidence>
<name>A0A251UMT1_HELAN</name>
<feature type="transmembrane region" description="Helical" evidence="1">
    <location>
        <begin position="20"/>
        <end position="42"/>
    </location>
</feature>
<evidence type="ECO:0000313" key="2">
    <source>
        <dbReference type="EMBL" id="OTG24700.1"/>
    </source>
</evidence>
<dbReference type="InParanoid" id="A0A251UMT1"/>
<dbReference type="Proteomes" id="UP000215914">
    <property type="component" value="Chromosome 5"/>
</dbReference>
<keyword evidence="3" id="KW-1185">Reference proteome</keyword>
<keyword evidence="1" id="KW-0812">Transmembrane</keyword>
<dbReference type="EMBL" id="CM007894">
    <property type="protein sequence ID" value="OTG24700.1"/>
    <property type="molecule type" value="Genomic_DNA"/>
</dbReference>
<accession>A0A251UMT1</accession>
<sequence>MTTLLSKNATSLLVLNGDLTFHHLILLWMTLMMIANVIGFVVKCLPSDDKSDHNNGKDEKKTTFILEDLRYILIYIYIYLLLLIYFSHFLYILQLSS</sequence>
<feature type="transmembrane region" description="Helical" evidence="1">
    <location>
        <begin position="71"/>
        <end position="93"/>
    </location>
</feature>
<proteinExistence type="predicted"/>
<dbReference type="AlphaFoldDB" id="A0A251UMT1"/>
<reference evidence="3" key="1">
    <citation type="journal article" date="2017" name="Nature">
        <title>The sunflower genome provides insights into oil metabolism, flowering and Asterid evolution.</title>
        <authorList>
            <person name="Badouin H."/>
            <person name="Gouzy J."/>
            <person name="Grassa C.J."/>
            <person name="Murat F."/>
            <person name="Staton S.E."/>
            <person name="Cottret L."/>
            <person name="Lelandais-Briere C."/>
            <person name="Owens G.L."/>
            <person name="Carrere S."/>
            <person name="Mayjonade B."/>
            <person name="Legrand L."/>
            <person name="Gill N."/>
            <person name="Kane N.C."/>
            <person name="Bowers J.E."/>
            <person name="Hubner S."/>
            <person name="Bellec A."/>
            <person name="Berard A."/>
            <person name="Berges H."/>
            <person name="Blanchet N."/>
            <person name="Boniface M.C."/>
            <person name="Brunel D."/>
            <person name="Catrice O."/>
            <person name="Chaidir N."/>
            <person name="Claudel C."/>
            <person name="Donnadieu C."/>
            <person name="Faraut T."/>
            <person name="Fievet G."/>
            <person name="Helmstetter N."/>
            <person name="King M."/>
            <person name="Knapp S.J."/>
            <person name="Lai Z."/>
            <person name="Le Paslier M.C."/>
            <person name="Lippi Y."/>
            <person name="Lorenzon L."/>
            <person name="Mandel J.R."/>
            <person name="Marage G."/>
            <person name="Marchand G."/>
            <person name="Marquand E."/>
            <person name="Bret-Mestries E."/>
            <person name="Morien E."/>
            <person name="Nambeesan S."/>
            <person name="Nguyen T."/>
            <person name="Pegot-Espagnet P."/>
            <person name="Pouilly N."/>
            <person name="Raftis F."/>
            <person name="Sallet E."/>
            <person name="Schiex T."/>
            <person name="Thomas J."/>
            <person name="Vandecasteele C."/>
            <person name="Vares D."/>
            <person name="Vear F."/>
            <person name="Vautrin S."/>
            <person name="Crespi M."/>
            <person name="Mangin B."/>
            <person name="Burke J.M."/>
            <person name="Salse J."/>
            <person name="Munos S."/>
            <person name="Vincourt P."/>
            <person name="Rieseberg L.H."/>
            <person name="Langlade N.B."/>
        </authorList>
    </citation>
    <scope>NUCLEOTIDE SEQUENCE [LARGE SCALE GENOMIC DNA]</scope>
    <source>
        <strain evidence="3">cv. SF193</strain>
    </source>
</reference>
<evidence type="ECO:0000313" key="3">
    <source>
        <dbReference type="Proteomes" id="UP000215914"/>
    </source>
</evidence>
<protein>
    <submittedName>
        <fullName evidence="2">Uncharacterized protein</fullName>
    </submittedName>
</protein>